<name>A0ABP7H016_9MICO</name>
<comment type="caution">
    <text evidence="1">The sequence shown here is derived from an EMBL/GenBank/DDBJ whole genome shotgun (WGS) entry which is preliminary data.</text>
</comment>
<keyword evidence="2" id="KW-1185">Reference proteome</keyword>
<protein>
    <recommendedName>
        <fullName evidence="3">DUF3445 domain-containing protein</fullName>
    </recommendedName>
</protein>
<gene>
    <name evidence="1" type="ORF">GCM10022240_31550</name>
</gene>
<organism evidence="1 2">
    <name type="scientific">Microbacterium kribbense</name>
    <dbReference type="NCBI Taxonomy" id="433645"/>
    <lineage>
        <taxon>Bacteria</taxon>
        <taxon>Bacillati</taxon>
        <taxon>Actinomycetota</taxon>
        <taxon>Actinomycetes</taxon>
        <taxon>Micrococcales</taxon>
        <taxon>Microbacteriaceae</taxon>
        <taxon>Microbacterium</taxon>
    </lineage>
</organism>
<proteinExistence type="predicted"/>
<evidence type="ECO:0000313" key="1">
    <source>
        <dbReference type="EMBL" id="GAA3777934.1"/>
    </source>
</evidence>
<reference evidence="2" key="1">
    <citation type="journal article" date="2019" name="Int. J. Syst. Evol. Microbiol.">
        <title>The Global Catalogue of Microorganisms (GCM) 10K type strain sequencing project: providing services to taxonomists for standard genome sequencing and annotation.</title>
        <authorList>
            <consortium name="The Broad Institute Genomics Platform"/>
            <consortium name="The Broad Institute Genome Sequencing Center for Infectious Disease"/>
            <person name="Wu L."/>
            <person name="Ma J."/>
        </authorList>
    </citation>
    <scope>NUCLEOTIDE SEQUENCE [LARGE SCALE GENOMIC DNA]</scope>
    <source>
        <strain evidence="2">JCM 16950</strain>
    </source>
</reference>
<dbReference type="Proteomes" id="UP001500540">
    <property type="component" value="Unassembled WGS sequence"/>
</dbReference>
<dbReference type="EMBL" id="BAABAF010000017">
    <property type="protein sequence ID" value="GAA3777934.1"/>
    <property type="molecule type" value="Genomic_DNA"/>
</dbReference>
<accession>A0ABP7H016</accession>
<sequence>MASVTDHYGISRPVPFINIDVDADNRLYLDPHAVRLMERPQPFADDAVRCVDTFLDTVTGCIFDGSRAARFRGEQYLRRFVEPWETRLGMAEEGFRGHGGAGEVGMWIWETLTGDAAPLVRIGMLHQLEDLPLFVDGVDRDITSDITTRIIYGPMARFTEWVVANYPEFVSGGHQVQTFRKQVWNPVTCEWDEAEVTLPVANGKELLLVPIGWAGPTLLMSAGRYYGTTLLSYAQMEQAVRTSEGKVLKSRKLDLRKQPGLEPGRQTILAVTLRAIGNKEDLLVLFKAFVDGRFNATNDADEAAA</sequence>
<evidence type="ECO:0000313" key="2">
    <source>
        <dbReference type="Proteomes" id="UP001500540"/>
    </source>
</evidence>
<evidence type="ECO:0008006" key="3">
    <source>
        <dbReference type="Google" id="ProtNLM"/>
    </source>
</evidence>
<dbReference type="RefSeq" id="WP_344785363.1">
    <property type="nucleotide sequence ID" value="NZ_BAABAF010000017.1"/>
</dbReference>